<dbReference type="InterPro" id="IPR000494">
    <property type="entry name" value="Rcpt_L-dom"/>
</dbReference>
<evidence type="ECO:0000313" key="5">
    <source>
        <dbReference type="Proteomes" id="UP001176961"/>
    </source>
</evidence>
<dbReference type="PANTHER" id="PTHR21662:SF59">
    <property type="entry name" value="RECEPTOR PROTEIN-TYROSINE KINASE"/>
    <property type="match status" value="1"/>
</dbReference>
<evidence type="ECO:0000256" key="1">
    <source>
        <dbReference type="SAM" id="Phobius"/>
    </source>
</evidence>
<feature type="domain" description="Receptor L-domain" evidence="3">
    <location>
        <begin position="224"/>
        <end position="329"/>
    </location>
</feature>
<dbReference type="InterPro" id="IPR036941">
    <property type="entry name" value="Rcpt_L-dom_sf"/>
</dbReference>
<keyword evidence="5" id="KW-1185">Reference proteome</keyword>
<name>A0AA36DS68_CYLNA</name>
<keyword evidence="1" id="KW-0472">Membrane</keyword>
<dbReference type="Gene3D" id="3.80.20.20">
    <property type="entry name" value="Receptor L-domain"/>
    <property type="match status" value="1"/>
</dbReference>
<dbReference type="SUPFAM" id="SSF52058">
    <property type="entry name" value="L domain-like"/>
    <property type="match status" value="1"/>
</dbReference>
<organism evidence="4 5">
    <name type="scientific">Cylicocyclus nassatus</name>
    <name type="common">Nematode worm</name>
    <dbReference type="NCBI Taxonomy" id="53992"/>
    <lineage>
        <taxon>Eukaryota</taxon>
        <taxon>Metazoa</taxon>
        <taxon>Ecdysozoa</taxon>
        <taxon>Nematoda</taxon>
        <taxon>Chromadorea</taxon>
        <taxon>Rhabditida</taxon>
        <taxon>Rhabditina</taxon>
        <taxon>Rhabditomorpha</taxon>
        <taxon>Strongyloidea</taxon>
        <taxon>Strongylidae</taxon>
        <taxon>Cylicocyclus</taxon>
    </lineage>
</organism>
<evidence type="ECO:0000259" key="3">
    <source>
        <dbReference type="Pfam" id="PF01030"/>
    </source>
</evidence>
<comment type="caution">
    <text evidence="4">The sequence shown here is derived from an EMBL/GenBank/DDBJ whole genome shotgun (WGS) entry which is preliminary data.</text>
</comment>
<feature type="signal peptide" evidence="2">
    <location>
        <begin position="1"/>
        <end position="19"/>
    </location>
</feature>
<evidence type="ECO:0000313" key="4">
    <source>
        <dbReference type="EMBL" id="CAJ0591122.1"/>
    </source>
</evidence>
<accession>A0AA36DS68</accession>
<dbReference type="Proteomes" id="UP001176961">
    <property type="component" value="Unassembled WGS sequence"/>
</dbReference>
<keyword evidence="1" id="KW-1133">Transmembrane helix</keyword>
<dbReference type="Pfam" id="PF01030">
    <property type="entry name" value="Recep_L_domain"/>
    <property type="match status" value="1"/>
</dbReference>
<keyword evidence="2" id="KW-0732">Signal</keyword>
<dbReference type="AlphaFoldDB" id="A0AA36DS68"/>
<reference evidence="4" key="1">
    <citation type="submission" date="2023-07" db="EMBL/GenBank/DDBJ databases">
        <authorList>
            <consortium name="CYATHOMIX"/>
        </authorList>
    </citation>
    <scope>NUCLEOTIDE SEQUENCE</scope>
    <source>
        <strain evidence="4">N/A</strain>
    </source>
</reference>
<proteinExistence type="predicted"/>
<dbReference type="PANTHER" id="PTHR21662">
    <property type="entry name" value="RECEPTOR PROTEIN-TYROSINE KINASE"/>
    <property type="match status" value="1"/>
</dbReference>
<feature type="chain" id="PRO_5041456003" description="Receptor L-domain domain-containing protein" evidence="2">
    <location>
        <begin position="20"/>
        <end position="423"/>
    </location>
</feature>
<sequence length="423" mass="47767">MHMMTTCFVLMLSLPLASCYKCNDYNFYRNHLEDFKIQCGEKTSVEFKDKSGVIKAKDFTEDEFNQFFSKMLRFQACIRVDEVAFRKVSFPAVSARADVKCLRSLAAVVITNNPRLEEIVFGNGTVPASYVPTLMVRGNKKLSNETINNLNLIKAGARKSKRNQIQVYGEILDNSKLCIRDDLEKHLRTRLIDLNMTVPEQCEMVCMGGTVTSVYIETTITGRQCDIIRGDLIIKNWKGDTTPLQHLSTIRKIKGVLHIRDNANIEKLEFFPALEEIDAESEHKRPALLISNNSVLEQVQFVSLVKITTTARISTVITNNPKLIIIKDEWYEAAGGKNRTEIVLANIKEDESGFGSPLLYIVLVIVIIVVFITLALRYTYGGQATISSYQSHTKHMKKASTILCTNSARTNVIASNSFNRQFL</sequence>
<dbReference type="InterPro" id="IPR053079">
    <property type="entry name" value="SPS2_domain"/>
</dbReference>
<dbReference type="EMBL" id="CATQJL010000001">
    <property type="protein sequence ID" value="CAJ0591122.1"/>
    <property type="molecule type" value="Genomic_DNA"/>
</dbReference>
<evidence type="ECO:0000256" key="2">
    <source>
        <dbReference type="SAM" id="SignalP"/>
    </source>
</evidence>
<gene>
    <name evidence="4" type="ORF">CYNAS_LOCUS3105</name>
</gene>
<protein>
    <recommendedName>
        <fullName evidence="3">Receptor L-domain domain-containing protein</fullName>
    </recommendedName>
</protein>
<feature type="transmembrane region" description="Helical" evidence="1">
    <location>
        <begin position="358"/>
        <end position="380"/>
    </location>
</feature>
<keyword evidence="1" id="KW-0812">Transmembrane</keyword>